<evidence type="ECO:0000256" key="4">
    <source>
        <dbReference type="ARBA" id="ARBA00022475"/>
    </source>
</evidence>
<organism evidence="10 11">
    <name type="scientific">Thermobaculum terrenum (strain ATCC BAA-798 / CCMEE 7001 / YNP1)</name>
    <dbReference type="NCBI Taxonomy" id="525904"/>
    <lineage>
        <taxon>Bacteria</taxon>
        <taxon>Bacillati</taxon>
        <taxon>Chloroflexota</taxon>
        <taxon>Chloroflexia</taxon>
        <taxon>Candidatus Thermobaculales</taxon>
        <taxon>Candidatus Thermobaculaceae</taxon>
        <taxon>Thermobaculum</taxon>
    </lineage>
</organism>
<feature type="transmembrane region" description="Helical" evidence="8">
    <location>
        <begin position="298"/>
        <end position="324"/>
    </location>
</feature>
<dbReference type="Pfam" id="PF07690">
    <property type="entry name" value="MFS_1"/>
    <property type="match status" value="1"/>
</dbReference>
<dbReference type="EMBL" id="CP001825">
    <property type="protein sequence ID" value="ACZ42463.1"/>
    <property type="molecule type" value="Genomic_DNA"/>
</dbReference>
<dbReference type="AlphaFoldDB" id="D1CCE8"/>
<dbReference type="InterPro" id="IPR011701">
    <property type="entry name" value="MFS"/>
</dbReference>
<evidence type="ECO:0000256" key="2">
    <source>
        <dbReference type="ARBA" id="ARBA00008537"/>
    </source>
</evidence>
<dbReference type="InterPro" id="IPR036259">
    <property type="entry name" value="MFS_trans_sf"/>
</dbReference>
<evidence type="ECO:0000259" key="9">
    <source>
        <dbReference type="PROSITE" id="PS50850"/>
    </source>
</evidence>
<feature type="transmembrane region" description="Helical" evidence="8">
    <location>
        <begin position="397"/>
        <end position="417"/>
    </location>
</feature>
<feature type="transmembrane region" description="Helical" evidence="8">
    <location>
        <begin position="178"/>
        <end position="198"/>
    </location>
</feature>
<dbReference type="eggNOG" id="COG0477">
    <property type="taxonomic scope" value="Bacteria"/>
</dbReference>
<evidence type="ECO:0000256" key="3">
    <source>
        <dbReference type="ARBA" id="ARBA00022448"/>
    </source>
</evidence>
<feature type="transmembrane region" description="Helical" evidence="8">
    <location>
        <begin position="511"/>
        <end position="531"/>
    </location>
</feature>
<comment type="similarity">
    <text evidence="2">Belongs to the major facilitator superfamily. EmrB family.</text>
</comment>
<feature type="transmembrane region" description="Helical" evidence="8">
    <location>
        <begin position="22"/>
        <end position="50"/>
    </location>
</feature>
<feature type="transmembrane region" description="Helical" evidence="8">
    <location>
        <begin position="147"/>
        <end position="166"/>
    </location>
</feature>
<evidence type="ECO:0000256" key="5">
    <source>
        <dbReference type="ARBA" id="ARBA00022692"/>
    </source>
</evidence>
<dbReference type="SUPFAM" id="SSF103473">
    <property type="entry name" value="MFS general substrate transporter"/>
    <property type="match status" value="1"/>
</dbReference>
<dbReference type="OrthoDB" id="146360at2"/>
<feature type="domain" description="Major facilitator superfamily (MFS) profile" evidence="9">
    <location>
        <begin position="24"/>
        <end position="538"/>
    </location>
</feature>
<feature type="transmembrane region" description="Helical" evidence="8">
    <location>
        <begin position="330"/>
        <end position="353"/>
    </location>
</feature>
<name>D1CCE8_THET1</name>
<dbReference type="NCBIfam" id="TIGR00711">
    <property type="entry name" value="efflux_EmrB"/>
    <property type="match status" value="1"/>
</dbReference>
<keyword evidence="3" id="KW-0813">Transport</keyword>
<keyword evidence="7 8" id="KW-0472">Membrane</keyword>
<proteinExistence type="inferred from homology"/>
<accession>D1CCE8</accession>
<dbReference type="Gene3D" id="1.20.1250.20">
    <property type="entry name" value="MFS general substrate transporter like domains"/>
    <property type="match status" value="1"/>
</dbReference>
<keyword evidence="11" id="KW-1185">Reference proteome</keyword>
<comment type="subcellular location">
    <subcellularLocation>
        <location evidence="1">Cell membrane</location>
        <topology evidence="1">Multi-pass membrane protein</topology>
    </subcellularLocation>
</comment>
<dbReference type="Gene3D" id="1.20.1720.10">
    <property type="entry name" value="Multidrug resistance protein D"/>
    <property type="match status" value="1"/>
</dbReference>
<keyword evidence="4" id="KW-1003">Cell membrane</keyword>
<dbReference type="InterPro" id="IPR004638">
    <property type="entry name" value="EmrB-like"/>
</dbReference>
<feature type="transmembrane region" description="Helical" evidence="8">
    <location>
        <begin position="89"/>
        <end position="107"/>
    </location>
</feature>
<dbReference type="GO" id="GO:0022857">
    <property type="term" value="F:transmembrane transporter activity"/>
    <property type="evidence" value="ECO:0007669"/>
    <property type="project" value="InterPro"/>
</dbReference>
<feature type="transmembrane region" description="Helical" evidence="8">
    <location>
        <begin position="62"/>
        <end position="82"/>
    </location>
</feature>
<feature type="transmembrane region" description="Helical" evidence="8">
    <location>
        <begin position="210"/>
        <end position="230"/>
    </location>
</feature>
<dbReference type="GO" id="GO:0005886">
    <property type="term" value="C:plasma membrane"/>
    <property type="evidence" value="ECO:0007669"/>
    <property type="project" value="UniProtKB-SubCell"/>
</dbReference>
<dbReference type="PANTHER" id="PTHR42718">
    <property type="entry name" value="MAJOR FACILITATOR SUPERFAMILY MULTIDRUG TRANSPORTER MFSC"/>
    <property type="match status" value="1"/>
</dbReference>
<feature type="transmembrane region" description="Helical" evidence="8">
    <location>
        <begin position="365"/>
        <end position="385"/>
    </location>
</feature>
<keyword evidence="5 8" id="KW-0812">Transmembrane</keyword>
<evidence type="ECO:0000256" key="7">
    <source>
        <dbReference type="ARBA" id="ARBA00023136"/>
    </source>
</evidence>
<protein>
    <submittedName>
        <fullName evidence="10">Drug resistance transporter, EmrB/QacA subfamily</fullName>
    </submittedName>
</protein>
<dbReference type="PROSITE" id="PS50850">
    <property type="entry name" value="MFS"/>
    <property type="match status" value="1"/>
</dbReference>
<evidence type="ECO:0000313" key="10">
    <source>
        <dbReference type="EMBL" id="ACZ42463.1"/>
    </source>
</evidence>
<dbReference type="KEGG" id="ttr:Tter_1557"/>
<evidence type="ECO:0000256" key="6">
    <source>
        <dbReference type="ARBA" id="ARBA00022989"/>
    </source>
</evidence>
<dbReference type="PANTHER" id="PTHR42718:SF9">
    <property type="entry name" value="MAJOR FACILITATOR SUPERFAMILY MULTIDRUG TRANSPORTER MFSC"/>
    <property type="match status" value="1"/>
</dbReference>
<evidence type="ECO:0000313" key="11">
    <source>
        <dbReference type="Proteomes" id="UP000000323"/>
    </source>
</evidence>
<dbReference type="RefSeq" id="WP_012875497.1">
    <property type="nucleotide sequence ID" value="NC_013525.1"/>
</dbReference>
<sequence>MDGNPASVDVAPKTGRYYKFRWLGMALLSLGVSLIIVDATIVNVAVPYIIRDLGINLNDAEWINSIYSLVFAALLVSVGKLGDRVGRKLIFLLGLIVFVGSSALAGLAPSGSLLILARLFQGIGGAMILPSTLSIVNATFRGKERAIAFGIWGGIIGGMAALGPLLGGWLTTSLSWRWAFYINLPLGAIAFIGGLLFIAESRDEDIRPGWDFTGFVLLTLGLLSLVFGLIEGQRYGWWIPQQKFDLLSFSWPYDSVSPIPVAILIAALCITLFLLVERARIRRGDVVLADLRLFRIPSFAYGNATALIVSLGEFGIIFVLSLFLQGALGYTAFRAGLLLLGVAGGSFVASGLVPRVASRLGARRAVNLGMALEGIGIFTLAPLIYSQVSGVRLLPSLIIYGMGVGFATSQLTSVILADVPTAQSGQASGLQSTSRQIGSAIGIALIGTTLASRLGHETAQQLSQIPGLPSATKDRFVDLISSTAGQVLTTLRGTPGSEAIVKAGESALSNATGTAAIVAGVFVLLGFILSLRLPASNES</sequence>
<gene>
    <name evidence="10" type="ordered locus">Tter_1557</name>
</gene>
<feature type="transmembrane region" description="Helical" evidence="8">
    <location>
        <begin position="119"/>
        <end position="140"/>
    </location>
</feature>
<keyword evidence="6 8" id="KW-1133">Transmembrane helix</keyword>
<dbReference type="Proteomes" id="UP000000323">
    <property type="component" value="Chromosome 1"/>
</dbReference>
<feature type="transmembrane region" description="Helical" evidence="8">
    <location>
        <begin position="259"/>
        <end position="277"/>
    </location>
</feature>
<reference evidence="11" key="1">
    <citation type="journal article" date="2010" name="Stand. Genomic Sci.">
        <title>Complete genome sequence of 'Thermobaculum terrenum' type strain (YNP1).</title>
        <authorList>
            <person name="Kiss H."/>
            <person name="Cleland D."/>
            <person name="Lapidus A."/>
            <person name="Lucas S."/>
            <person name="Glavina Del Rio T."/>
            <person name="Nolan M."/>
            <person name="Tice H."/>
            <person name="Han C."/>
            <person name="Goodwin L."/>
            <person name="Pitluck S."/>
            <person name="Liolios K."/>
            <person name="Ivanova N."/>
            <person name="Mavromatis K."/>
            <person name="Ovchinnikova G."/>
            <person name="Pati A."/>
            <person name="Chen A."/>
            <person name="Palaniappan K."/>
            <person name="Land M."/>
            <person name="Hauser L."/>
            <person name="Chang Y."/>
            <person name="Jeffries C."/>
            <person name="Lu M."/>
            <person name="Brettin T."/>
            <person name="Detter J."/>
            <person name="Goker M."/>
            <person name="Tindall B."/>
            <person name="Beck B."/>
            <person name="McDermott T."/>
            <person name="Woyke T."/>
            <person name="Bristow J."/>
            <person name="Eisen J."/>
            <person name="Markowitz V."/>
            <person name="Hugenholtz P."/>
            <person name="Kyrpides N."/>
            <person name="Klenk H."/>
            <person name="Cheng J."/>
        </authorList>
    </citation>
    <scope>NUCLEOTIDE SEQUENCE [LARGE SCALE GENOMIC DNA]</scope>
    <source>
        <strain evidence="11">ATCC BAA-798 / YNP1</strain>
    </source>
</reference>
<dbReference type="InterPro" id="IPR020846">
    <property type="entry name" value="MFS_dom"/>
</dbReference>
<evidence type="ECO:0000256" key="8">
    <source>
        <dbReference type="SAM" id="Phobius"/>
    </source>
</evidence>
<evidence type="ECO:0000256" key="1">
    <source>
        <dbReference type="ARBA" id="ARBA00004651"/>
    </source>
</evidence>
<dbReference type="HOGENOM" id="CLU_000960_28_2_0"/>
<dbReference type="CDD" id="cd17321">
    <property type="entry name" value="MFS_MMR_MDR_like"/>
    <property type="match status" value="1"/>
</dbReference>